<protein>
    <submittedName>
        <fullName evidence="2">Trypsin-like serine protease</fullName>
        <ecNumber evidence="2">3.4.21.-</ecNumber>
    </submittedName>
</protein>
<dbReference type="PROSITE" id="PS00134">
    <property type="entry name" value="TRYPSIN_HIS"/>
    <property type="match status" value="1"/>
</dbReference>
<name>A0ABS7QZ07_9ACTN</name>
<comment type="caution">
    <text evidence="2">The sequence shown here is derived from an EMBL/GenBank/DDBJ whole genome shotgun (WGS) entry which is preliminary data.</text>
</comment>
<evidence type="ECO:0000313" key="3">
    <source>
        <dbReference type="Proteomes" id="UP001198565"/>
    </source>
</evidence>
<accession>A0ABS7QZ07</accession>
<dbReference type="InterPro" id="IPR009003">
    <property type="entry name" value="Peptidase_S1_PA"/>
</dbReference>
<dbReference type="Proteomes" id="UP001198565">
    <property type="component" value="Unassembled WGS sequence"/>
</dbReference>
<keyword evidence="2" id="KW-0378">Hydrolase</keyword>
<dbReference type="EMBL" id="JAINVZ010000017">
    <property type="protein sequence ID" value="MBY8887565.1"/>
    <property type="molecule type" value="Genomic_DNA"/>
</dbReference>
<organism evidence="2 3">
    <name type="scientific">Streptantibioticus parmotrematis</name>
    <dbReference type="NCBI Taxonomy" id="2873249"/>
    <lineage>
        <taxon>Bacteria</taxon>
        <taxon>Bacillati</taxon>
        <taxon>Actinomycetota</taxon>
        <taxon>Actinomycetes</taxon>
        <taxon>Kitasatosporales</taxon>
        <taxon>Streptomycetaceae</taxon>
        <taxon>Streptantibioticus</taxon>
    </lineage>
</organism>
<dbReference type="GO" id="GO:0016787">
    <property type="term" value="F:hydrolase activity"/>
    <property type="evidence" value="ECO:0007669"/>
    <property type="project" value="UniProtKB-KW"/>
</dbReference>
<dbReference type="RefSeq" id="WP_222980315.1">
    <property type="nucleotide sequence ID" value="NZ_JAINVZ010000017.1"/>
</dbReference>
<evidence type="ECO:0000313" key="2">
    <source>
        <dbReference type="EMBL" id="MBY8887565.1"/>
    </source>
</evidence>
<dbReference type="Pfam" id="PF13365">
    <property type="entry name" value="Trypsin_2"/>
    <property type="match status" value="1"/>
</dbReference>
<dbReference type="InterPro" id="IPR043504">
    <property type="entry name" value="Peptidase_S1_PA_chymotrypsin"/>
</dbReference>
<sequence length="267" mass="27984">MPYRWSSLRRSRLGRAVVQHLCRNSALTLSWLVLVAVGSTASAVALTDSSSSTGVSKEIHDTRSFAMVGAIFSGQVSSSGDHFCTGSVIDSPGRNLIVTAAHCMSDGTSALYFAPGYHDGVAPYGVWKLDHATTDSRWTSGQDPDHDVAFVTVDPLNGQQLESAVGSYTLGIGRSPDSIVRLTGYPKVEDAPLTCVNRASSFSATQLRIACTDYSGGTSGTAWVTGGTTVMGVIGGYEQGGDTSDVSYSVVFGDDVETLYQQATASA</sequence>
<keyword evidence="3" id="KW-1185">Reference proteome</keyword>
<reference evidence="2 3" key="1">
    <citation type="submission" date="2021-08" db="EMBL/GenBank/DDBJ databases">
        <title>Streptomyces sp. PTM05 isolated from lichen.</title>
        <authorList>
            <person name="Somphong A."/>
            <person name="Phongsopitanun W."/>
            <person name="Tanasupawat S."/>
        </authorList>
    </citation>
    <scope>NUCLEOTIDE SEQUENCE [LARGE SCALE GENOMIC DNA]</scope>
    <source>
        <strain evidence="2 3">Ptm05</strain>
    </source>
</reference>
<dbReference type="PANTHER" id="PTHR15462">
    <property type="entry name" value="SERINE PROTEASE"/>
    <property type="match status" value="1"/>
</dbReference>
<dbReference type="SUPFAM" id="SSF50494">
    <property type="entry name" value="Trypsin-like serine proteases"/>
    <property type="match status" value="1"/>
</dbReference>
<dbReference type="Gene3D" id="2.40.10.10">
    <property type="entry name" value="Trypsin-like serine proteases"/>
    <property type="match status" value="2"/>
</dbReference>
<dbReference type="InterPro" id="IPR018114">
    <property type="entry name" value="TRYPSIN_HIS"/>
</dbReference>
<dbReference type="InterPro" id="IPR050966">
    <property type="entry name" value="Glutamyl_endopeptidase"/>
</dbReference>
<proteinExistence type="predicted"/>
<dbReference type="EC" id="3.4.21.-" evidence="2"/>
<gene>
    <name evidence="2" type="ORF">K7472_22380</name>
</gene>
<keyword evidence="1" id="KW-0732">Signal</keyword>
<evidence type="ECO:0000256" key="1">
    <source>
        <dbReference type="ARBA" id="ARBA00022729"/>
    </source>
</evidence>